<dbReference type="AlphaFoldDB" id="A0A182STE6"/>
<evidence type="ECO:0000313" key="2">
    <source>
        <dbReference type="EnsemblMetazoa" id="AMAM013030-PA"/>
    </source>
</evidence>
<reference evidence="2" key="2">
    <citation type="submission" date="2020-05" db="UniProtKB">
        <authorList>
            <consortium name="EnsemblMetazoa"/>
        </authorList>
    </citation>
    <scope>IDENTIFICATION</scope>
    <source>
        <strain evidence="2">maculatus3</strain>
    </source>
</reference>
<feature type="compositionally biased region" description="Low complexity" evidence="1">
    <location>
        <begin position="47"/>
        <end position="66"/>
    </location>
</feature>
<feature type="region of interest" description="Disordered" evidence="1">
    <location>
        <begin position="1"/>
        <end position="66"/>
    </location>
</feature>
<evidence type="ECO:0000313" key="3">
    <source>
        <dbReference type="Proteomes" id="UP000075901"/>
    </source>
</evidence>
<organism evidence="2 3">
    <name type="scientific">Anopheles maculatus</name>
    <dbReference type="NCBI Taxonomy" id="74869"/>
    <lineage>
        <taxon>Eukaryota</taxon>
        <taxon>Metazoa</taxon>
        <taxon>Ecdysozoa</taxon>
        <taxon>Arthropoda</taxon>
        <taxon>Hexapoda</taxon>
        <taxon>Insecta</taxon>
        <taxon>Pterygota</taxon>
        <taxon>Neoptera</taxon>
        <taxon>Endopterygota</taxon>
        <taxon>Diptera</taxon>
        <taxon>Nematocera</taxon>
        <taxon>Culicoidea</taxon>
        <taxon>Culicidae</taxon>
        <taxon>Anophelinae</taxon>
        <taxon>Anopheles</taxon>
        <taxon>Anopheles maculatus group</taxon>
    </lineage>
</organism>
<name>A0A182STE6_9DIPT</name>
<protein>
    <submittedName>
        <fullName evidence="2">Uncharacterized protein</fullName>
    </submittedName>
</protein>
<evidence type="ECO:0000256" key="1">
    <source>
        <dbReference type="SAM" id="MobiDB-lite"/>
    </source>
</evidence>
<keyword evidence="3" id="KW-1185">Reference proteome</keyword>
<proteinExistence type="predicted"/>
<sequence length="328" mass="36265">GKRKLRRLKSTPNIRASSGGRKKQTGSPRLANGSPRACPRNDLNRISSSSSSGQQQSQSAPTSSSSSATSAAVRYKFFEQNYFATGNDFLQESFLRIMCDFLLILPDRDACMFLSGENRILETMLILANNGNIRIRTMLLNLVAVIDDRIDGARAAAGSPNGSALGSQSGGGLILQQYSEEQSKVFWYHLANQIGTHSVNAELLDSCIRWITKSNILFVLAADRLVDIRANGLNVLIAILIQAHVDAKLFRRVLAVIENMCTKHRRRAGQHMIDNGLVWALVKTAVKMNEKEELVQEESRTYLLEFLTSFSHLMILSNVANVSTYLAS</sequence>
<dbReference type="EnsemblMetazoa" id="AMAM013030-RA">
    <property type="protein sequence ID" value="AMAM013030-PA"/>
    <property type="gene ID" value="AMAM013030"/>
</dbReference>
<accession>A0A182STE6</accession>
<dbReference type="VEuPathDB" id="VectorBase:AMAM013030"/>
<dbReference type="Proteomes" id="UP000075901">
    <property type="component" value="Unassembled WGS sequence"/>
</dbReference>
<reference evidence="3" key="1">
    <citation type="submission" date="2013-09" db="EMBL/GenBank/DDBJ databases">
        <title>The Genome Sequence of Anopheles maculatus species B.</title>
        <authorList>
            <consortium name="The Broad Institute Genomics Platform"/>
            <person name="Neafsey D.E."/>
            <person name="Besansky N."/>
            <person name="Howell P."/>
            <person name="Walton C."/>
            <person name="Young S.K."/>
            <person name="Zeng Q."/>
            <person name="Gargeya S."/>
            <person name="Fitzgerald M."/>
            <person name="Haas B."/>
            <person name="Abouelleil A."/>
            <person name="Allen A.W."/>
            <person name="Alvarado L."/>
            <person name="Arachchi H.M."/>
            <person name="Berlin A.M."/>
            <person name="Chapman S.B."/>
            <person name="Gainer-Dewar J."/>
            <person name="Goldberg J."/>
            <person name="Griggs A."/>
            <person name="Gujja S."/>
            <person name="Hansen M."/>
            <person name="Howarth C."/>
            <person name="Imamovic A."/>
            <person name="Ireland A."/>
            <person name="Larimer J."/>
            <person name="McCowan C."/>
            <person name="Murphy C."/>
            <person name="Pearson M."/>
            <person name="Poon T.W."/>
            <person name="Priest M."/>
            <person name="Roberts A."/>
            <person name="Saif S."/>
            <person name="Shea T."/>
            <person name="Sisk P."/>
            <person name="Sykes S."/>
            <person name="Wortman J."/>
            <person name="Nusbaum C."/>
            <person name="Birren B."/>
        </authorList>
    </citation>
    <scope>NUCLEOTIDE SEQUENCE [LARGE SCALE GENOMIC DNA]</scope>
    <source>
        <strain evidence="3">maculatus3</strain>
    </source>
</reference>